<proteinExistence type="predicted"/>
<comment type="caution">
    <text evidence="2">The sequence shown here is derived from an EMBL/GenBank/DDBJ whole genome shotgun (WGS) entry which is preliminary data.</text>
</comment>
<protein>
    <submittedName>
        <fullName evidence="2">Uncharacterized protein</fullName>
    </submittedName>
</protein>
<dbReference type="Proteomes" id="UP001420932">
    <property type="component" value="Unassembled WGS sequence"/>
</dbReference>
<feature type="compositionally biased region" description="Basic residues" evidence="1">
    <location>
        <begin position="36"/>
        <end position="52"/>
    </location>
</feature>
<feature type="compositionally biased region" description="Basic and acidic residues" evidence="1">
    <location>
        <begin position="1"/>
        <end position="17"/>
    </location>
</feature>
<feature type="region of interest" description="Disordered" evidence="1">
    <location>
        <begin position="132"/>
        <end position="190"/>
    </location>
</feature>
<feature type="compositionally biased region" description="Low complexity" evidence="1">
    <location>
        <begin position="141"/>
        <end position="153"/>
    </location>
</feature>
<reference evidence="2 3" key="1">
    <citation type="submission" date="2024-01" db="EMBL/GenBank/DDBJ databases">
        <title>Genome assemblies of Stephania.</title>
        <authorList>
            <person name="Yang L."/>
        </authorList>
    </citation>
    <scope>NUCLEOTIDE SEQUENCE [LARGE SCALE GENOMIC DNA]</scope>
    <source>
        <strain evidence="2">YNDBR</strain>
        <tissue evidence="2">Leaf</tissue>
    </source>
</reference>
<accession>A0AAP0KZK3</accession>
<name>A0AAP0KZK3_9MAGN</name>
<feature type="region of interest" description="Disordered" evidence="1">
    <location>
        <begin position="1"/>
        <end position="52"/>
    </location>
</feature>
<sequence length="204" mass="22238">MRRDREVRKEREGRGEEIGEPEAVRWWPMRSASSAARRRSSSGGPARHRRAGWRFVRDVEAADNAARCGNRMAADPTAASERHERPPGRSDGASDGSQRLRSPARIARMAAARGETTTSTAAVLAWTMARGWTRQRRRGSSDAGGSRFSSADGARVERAGRIGSGGARERRRRAVERHDARRGADCDAASDGAMARCRPVGCAI</sequence>
<dbReference type="AlphaFoldDB" id="A0AAP0KZK3"/>
<evidence type="ECO:0000256" key="1">
    <source>
        <dbReference type="SAM" id="MobiDB-lite"/>
    </source>
</evidence>
<feature type="compositionally biased region" description="Basic and acidic residues" evidence="1">
    <location>
        <begin position="176"/>
        <end position="185"/>
    </location>
</feature>
<keyword evidence="3" id="KW-1185">Reference proteome</keyword>
<evidence type="ECO:0000313" key="3">
    <source>
        <dbReference type="Proteomes" id="UP001420932"/>
    </source>
</evidence>
<gene>
    <name evidence="2" type="ORF">Syun_007055</name>
</gene>
<feature type="region of interest" description="Disordered" evidence="1">
    <location>
        <begin position="64"/>
        <end position="118"/>
    </location>
</feature>
<evidence type="ECO:0000313" key="2">
    <source>
        <dbReference type="EMBL" id="KAK9160714.1"/>
    </source>
</evidence>
<dbReference type="EMBL" id="JBBNAF010000003">
    <property type="protein sequence ID" value="KAK9160714.1"/>
    <property type="molecule type" value="Genomic_DNA"/>
</dbReference>
<organism evidence="2 3">
    <name type="scientific">Stephania yunnanensis</name>
    <dbReference type="NCBI Taxonomy" id="152371"/>
    <lineage>
        <taxon>Eukaryota</taxon>
        <taxon>Viridiplantae</taxon>
        <taxon>Streptophyta</taxon>
        <taxon>Embryophyta</taxon>
        <taxon>Tracheophyta</taxon>
        <taxon>Spermatophyta</taxon>
        <taxon>Magnoliopsida</taxon>
        <taxon>Ranunculales</taxon>
        <taxon>Menispermaceae</taxon>
        <taxon>Menispermoideae</taxon>
        <taxon>Cissampelideae</taxon>
        <taxon>Stephania</taxon>
    </lineage>
</organism>